<comment type="similarity">
    <text evidence="3">Belongs to the acetyltransferase family. RimI subfamily.</text>
</comment>
<protein>
    <recommendedName>
        <fullName evidence="3">[Ribosomal protein bS18]-alanine N-acetyltransferase</fullName>
        <ecNumber evidence="3">2.3.1.266</ecNumber>
    </recommendedName>
</protein>
<sequence length="152" mass="16297">MSLRAYEASDLPALVALERDAFADDAWSADALAELVATEGRRLVVEERDGAVVGYVLTGLAGDFVDLLRIAVTPTARRGGVASRVLDAAVQAAAGDGADRMLLEVSEANTGAHAFYLRHGFAEIDRRAGYYRDGSTALVMMRELPTPERMDP</sequence>
<dbReference type="NCBIfam" id="TIGR01575">
    <property type="entry name" value="rimI"/>
    <property type="match status" value="1"/>
</dbReference>
<dbReference type="Gene3D" id="3.40.630.30">
    <property type="match status" value="1"/>
</dbReference>
<dbReference type="InterPro" id="IPR050832">
    <property type="entry name" value="Bact_Acetyltransf"/>
</dbReference>
<evidence type="ECO:0000256" key="1">
    <source>
        <dbReference type="ARBA" id="ARBA00022679"/>
    </source>
</evidence>
<dbReference type="InterPro" id="IPR000182">
    <property type="entry name" value="GNAT_dom"/>
</dbReference>
<dbReference type="PANTHER" id="PTHR43877:SF2">
    <property type="entry name" value="AMINOALKYLPHOSPHONATE N-ACETYLTRANSFERASE-RELATED"/>
    <property type="match status" value="1"/>
</dbReference>
<keyword evidence="6" id="KW-1185">Reference proteome</keyword>
<dbReference type="SUPFAM" id="SSF55729">
    <property type="entry name" value="Acyl-CoA N-acyltransferases (Nat)"/>
    <property type="match status" value="1"/>
</dbReference>
<dbReference type="InterPro" id="IPR016181">
    <property type="entry name" value="Acyl_CoA_acyltransferase"/>
</dbReference>
<feature type="domain" description="N-acetyltransferase" evidence="4">
    <location>
        <begin position="1"/>
        <end position="145"/>
    </location>
</feature>
<proteinExistence type="inferred from homology"/>
<keyword evidence="3" id="KW-0963">Cytoplasm</keyword>
<dbReference type="PANTHER" id="PTHR43877">
    <property type="entry name" value="AMINOALKYLPHOSPHONATE N-ACETYLTRANSFERASE-RELATED-RELATED"/>
    <property type="match status" value="1"/>
</dbReference>
<evidence type="ECO:0000256" key="3">
    <source>
        <dbReference type="RuleBase" id="RU363094"/>
    </source>
</evidence>
<comment type="function">
    <text evidence="3">Acetylates the N-terminal alanine of ribosomal protein bS18.</text>
</comment>
<comment type="caution">
    <text evidence="5">The sequence shown here is derived from an EMBL/GenBank/DDBJ whole genome shotgun (WGS) entry which is preliminary data.</text>
</comment>
<dbReference type="RefSeq" id="WP_188421824.1">
    <property type="nucleotide sequence ID" value="NZ_BMCK01000003.1"/>
</dbReference>
<dbReference type="EMBL" id="BMCK01000003">
    <property type="protein sequence ID" value="GGD23471.1"/>
    <property type="molecule type" value="Genomic_DNA"/>
</dbReference>
<evidence type="ECO:0000313" key="5">
    <source>
        <dbReference type="EMBL" id="GGD23471.1"/>
    </source>
</evidence>
<accession>A0ABQ1QEQ9</accession>
<dbReference type="InterPro" id="IPR006464">
    <property type="entry name" value="AcTrfase_RimI/Ard1"/>
</dbReference>
<keyword evidence="1" id="KW-0808">Transferase</keyword>
<reference evidence="6" key="1">
    <citation type="journal article" date="2019" name="Int. J. Syst. Evol. Microbiol.">
        <title>The Global Catalogue of Microorganisms (GCM) 10K type strain sequencing project: providing services to taxonomists for standard genome sequencing and annotation.</title>
        <authorList>
            <consortium name="The Broad Institute Genomics Platform"/>
            <consortium name="The Broad Institute Genome Sequencing Center for Infectious Disease"/>
            <person name="Wu L."/>
            <person name="Ma J."/>
        </authorList>
    </citation>
    <scope>NUCLEOTIDE SEQUENCE [LARGE SCALE GENOMIC DNA]</scope>
    <source>
        <strain evidence="6">CCM 7403</strain>
    </source>
</reference>
<name>A0ABQ1QEQ9_9ACTN</name>
<evidence type="ECO:0000259" key="4">
    <source>
        <dbReference type="PROSITE" id="PS51186"/>
    </source>
</evidence>
<dbReference type="CDD" id="cd04301">
    <property type="entry name" value="NAT_SF"/>
    <property type="match status" value="1"/>
</dbReference>
<dbReference type="Proteomes" id="UP000630594">
    <property type="component" value="Unassembled WGS sequence"/>
</dbReference>
<evidence type="ECO:0000256" key="2">
    <source>
        <dbReference type="ARBA" id="ARBA00023315"/>
    </source>
</evidence>
<gene>
    <name evidence="5" type="ORF">GCM10007231_23220</name>
</gene>
<comment type="subcellular location">
    <subcellularLocation>
        <location evidence="3">Cytoplasm</location>
    </subcellularLocation>
</comment>
<organism evidence="5 6">
    <name type="scientific">Nocardioides daphniae</name>
    <dbReference type="NCBI Taxonomy" id="402297"/>
    <lineage>
        <taxon>Bacteria</taxon>
        <taxon>Bacillati</taxon>
        <taxon>Actinomycetota</taxon>
        <taxon>Actinomycetes</taxon>
        <taxon>Propionibacteriales</taxon>
        <taxon>Nocardioidaceae</taxon>
        <taxon>Nocardioides</taxon>
    </lineage>
</organism>
<dbReference type="EC" id="2.3.1.266" evidence="3"/>
<keyword evidence="2" id="KW-0012">Acyltransferase</keyword>
<dbReference type="PROSITE" id="PS51186">
    <property type="entry name" value="GNAT"/>
    <property type="match status" value="1"/>
</dbReference>
<dbReference type="Pfam" id="PF00583">
    <property type="entry name" value="Acetyltransf_1"/>
    <property type="match status" value="1"/>
</dbReference>
<evidence type="ECO:0000313" key="6">
    <source>
        <dbReference type="Proteomes" id="UP000630594"/>
    </source>
</evidence>
<comment type="catalytic activity">
    <reaction evidence="3">
        <text>N-terminal L-alanyl-[ribosomal protein bS18] + acetyl-CoA = N-terminal N(alpha)-acetyl-L-alanyl-[ribosomal protein bS18] + CoA + H(+)</text>
        <dbReference type="Rhea" id="RHEA:43756"/>
        <dbReference type="Rhea" id="RHEA-COMP:10676"/>
        <dbReference type="Rhea" id="RHEA-COMP:10677"/>
        <dbReference type="ChEBI" id="CHEBI:15378"/>
        <dbReference type="ChEBI" id="CHEBI:57287"/>
        <dbReference type="ChEBI" id="CHEBI:57288"/>
        <dbReference type="ChEBI" id="CHEBI:64718"/>
        <dbReference type="ChEBI" id="CHEBI:83683"/>
        <dbReference type="EC" id="2.3.1.266"/>
    </reaction>
</comment>